<feature type="region of interest" description="Disordered" evidence="10">
    <location>
        <begin position="663"/>
        <end position="751"/>
    </location>
</feature>
<feature type="transmembrane region" description="Helical" evidence="11">
    <location>
        <begin position="301"/>
        <end position="323"/>
    </location>
</feature>
<keyword evidence="6" id="KW-1015">Disulfide bond</keyword>
<keyword evidence="14" id="KW-1185">Reference proteome</keyword>
<dbReference type="InterPro" id="IPR036770">
    <property type="entry name" value="Ankyrin_rpt-contain_sf"/>
</dbReference>
<feature type="region of interest" description="Disordered" evidence="10">
    <location>
        <begin position="330"/>
        <end position="435"/>
    </location>
</feature>
<dbReference type="GO" id="GO:0016020">
    <property type="term" value="C:membrane"/>
    <property type="evidence" value="ECO:0007669"/>
    <property type="project" value="InterPro"/>
</dbReference>
<dbReference type="InterPro" id="IPR002110">
    <property type="entry name" value="Ankyrin_rpt"/>
</dbReference>
<evidence type="ECO:0000256" key="8">
    <source>
        <dbReference type="ARBA" id="ARBA00046288"/>
    </source>
</evidence>
<dbReference type="PANTHER" id="PTHR24173:SF74">
    <property type="entry name" value="ANKYRIN REPEAT DOMAIN-CONTAINING PROTEIN 16"/>
    <property type="match status" value="1"/>
</dbReference>
<dbReference type="InterPro" id="IPR000800">
    <property type="entry name" value="Notch_dom"/>
</dbReference>
<dbReference type="SUPFAM" id="SSF48403">
    <property type="entry name" value="Ankyrin repeat"/>
    <property type="match status" value="1"/>
</dbReference>
<dbReference type="PROSITE" id="PS50297">
    <property type="entry name" value="ANK_REP_REGION"/>
    <property type="match status" value="2"/>
</dbReference>
<dbReference type="Gene3D" id="3.30.70.3310">
    <property type="match status" value="1"/>
</dbReference>
<keyword evidence="3 11" id="KW-1133">Transmembrane helix</keyword>
<feature type="region of interest" description="Disordered" evidence="10">
    <location>
        <begin position="1"/>
        <end position="25"/>
    </location>
</feature>
<feature type="compositionally biased region" description="Basic and acidic residues" evidence="10">
    <location>
        <begin position="378"/>
        <end position="391"/>
    </location>
</feature>
<evidence type="ECO:0000259" key="12">
    <source>
        <dbReference type="PROSITE" id="PS50258"/>
    </source>
</evidence>
<keyword evidence="4 9" id="KW-0040">ANK repeat</keyword>
<dbReference type="GO" id="GO:0007219">
    <property type="term" value="P:Notch signaling pathway"/>
    <property type="evidence" value="ECO:0007669"/>
    <property type="project" value="InterPro"/>
</dbReference>
<dbReference type="PRINTS" id="PR01983">
    <property type="entry name" value="NOTCH"/>
</dbReference>
<keyword evidence="2" id="KW-0677">Repeat</keyword>
<accession>A0AAW0N2I9</accession>
<protein>
    <recommendedName>
        <fullName evidence="12">LNR domain-containing protein</fullName>
    </recommendedName>
</protein>
<evidence type="ECO:0000256" key="5">
    <source>
        <dbReference type="ARBA" id="ARBA00023136"/>
    </source>
</evidence>
<dbReference type="SMART" id="SM00004">
    <property type="entry name" value="NL"/>
    <property type="match status" value="1"/>
</dbReference>
<feature type="compositionally biased region" description="Basic residues" evidence="10">
    <location>
        <begin position="348"/>
        <end position="365"/>
    </location>
</feature>
<evidence type="ECO:0000256" key="7">
    <source>
        <dbReference type="ARBA" id="ARBA00023180"/>
    </source>
</evidence>
<evidence type="ECO:0000256" key="3">
    <source>
        <dbReference type="ARBA" id="ARBA00022989"/>
    </source>
</evidence>
<dbReference type="EMBL" id="JBBPFD010000019">
    <property type="protein sequence ID" value="KAK7886585.1"/>
    <property type="molecule type" value="Genomic_DNA"/>
</dbReference>
<sequence>MSFFSVRPTVAPEVPPEVSHPAVSSDPWGQCPVSRKCKDKFGDGSCDRECKEAECLRDGFDCVPGASVHSQRQSVHSSETECPQLRDRVSTAQRQCVHSSETECPQLRDRVFQATSSTVVITMETLTVTTAVTAPPVGGTGVTACPSRAQCGLRGLCWCTHGFLSLRASSLTRLCCGPSAWCSRPSEAPRGRSLWPKRDLFQYGPGQLEELLTQTADADANGSLLALQVDNRPCSSAPSSCFPYTTEAASFLSAVLLLQPGIRATLPELQAVISLRGLREEVGSRDQESVSVEVKAPMASWMWAVVAVALGLVLFLCVAVLWVMRGRDGGRARGVHPRAPTATAHPQQQRHPRQPHPLHRSRPAKTKPWGGSGSVPDPRVHSTGRDRDKLGLRKKKKNKEEKRRRREPLGEDAMRMRPLRREQDIGSDTDVTQSSMEDISRCSKRHESAFVCDHRAQQRECTEGRDRGALRDRVRDYTHMTRRETPPRVWDRSGMPPPLLSPPQHSAEWCGPDGSVVLIRAVRSGLDRVVLELLRAGVPVNNTDHTGRSALHWACSVNHLSLARTLIRYGAAVDLQDNKGETALFLSALHGCYDTARLLLLHGANPELRDRRGRHAVDAAQEAMHHQILEMLLSHQIQRRPAPVDQSCDELCHKVIGRLAECSTPPLTPGGHRSTNQQRPGPSSSHGPLARPITTLQEVTSEDEDRERPQDVPRAITPHFLSPQPAPRQRSFSCTQHALQRRPSAPQPEPNYVIVTPPAANELAERALSPPRETSVQSNGPALHTENLNRAEPAAVSPAHTEQKSREGPRVMETPHRLHCELPTHEHAYRARFSDSVRSAHTNSHVHTFNTTDLLSTVRQSGRWSGAHRAEQRPGAAHCVPIGCEPFTRTTEWTVTCAVYGGRELHPPTCWTQEHFAAFGALSETPGKFVGDFITPPHKTHLDVSIFAGIYQKKRELTRQRPLETEP</sequence>
<feature type="domain" description="LNR" evidence="12">
    <location>
        <begin position="31"/>
        <end position="62"/>
    </location>
</feature>
<evidence type="ECO:0000256" key="1">
    <source>
        <dbReference type="ARBA" id="ARBA00022692"/>
    </source>
</evidence>
<reference evidence="14" key="1">
    <citation type="submission" date="2024-04" db="EMBL/GenBank/DDBJ databases">
        <title>Salinicola lusitanus LLJ914,a marine bacterium isolated from the Okinawa Trough.</title>
        <authorList>
            <person name="Li J."/>
        </authorList>
    </citation>
    <scope>NUCLEOTIDE SEQUENCE [LARGE SCALE GENOMIC DNA]</scope>
</reference>
<keyword evidence="1 11" id="KW-0812">Transmembrane</keyword>
<keyword evidence="7" id="KW-0325">Glycoprotein</keyword>
<dbReference type="Pfam" id="PF07684">
    <property type="entry name" value="NODP"/>
    <property type="match status" value="1"/>
</dbReference>
<dbReference type="GO" id="GO:0012505">
    <property type="term" value="C:endomembrane system"/>
    <property type="evidence" value="ECO:0007669"/>
    <property type="project" value="UniProtKB-SubCell"/>
</dbReference>
<dbReference type="Pfam" id="PF12796">
    <property type="entry name" value="Ank_2"/>
    <property type="match status" value="1"/>
</dbReference>
<evidence type="ECO:0000256" key="6">
    <source>
        <dbReference type="ARBA" id="ARBA00023157"/>
    </source>
</evidence>
<dbReference type="SMART" id="SM00248">
    <property type="entry name" value="ANK"/>
    <property type="match status" value="3"/>
</dbReference>
<evidence type="ECO:0000256" key="2">
    <source>
        <dbReference type="ARBA" id="ARBA00022737"/>
    </source>
</evidence>
<dbReference type="PROSITE" id="PS50088">
    <property type="entry name" value="ANK_REPEAT"/>
    <property type="match status" value="2"/>
</dbReference>
<gene>
    <name evidence="13" type="ORF">WMY93_026206</name>
</gene>
<evidence type="ECO:0000256" key="9">
    <source>
        <dbReference type="PROSITE-ProRule" id="PRU00023"/>
    </source>
</evidence>
<feature type="repeat" description="ANK" evidence="9">
    <location>
        <begin position="579"/>
        <end position="611"/>
    </location>
</feature>
<dbReference type="PANTHER" id="PTHR24173">
    <property type="entry name" value="ANKYRIN REPEAT CONTAINING"/>
    <property type="match status" value="1"/>
</dbReference>
<feature type="compositionally biased region" description="Basic residues" evidence="10">
    <location>
        <begin position="392"/>
        <end position="406"/>
    </location>
</feature>
<name>A0AAW0N2I9_9GOBI</name>
<dbReference type="Gene3D" id="1.25.40.20">
    <property type="entry name" value="Ankyrin repeat-containing domain"/>
    <property type="match status" value="1"/>
</dbReference>
<evidence type="ECO:0000313" key="13">
    <source>
        <dbReference type="EMBL" id="KAK7886585.1"/>
    </source>
</evidence>
<dbReference type="InterPro" id="IPR011656">
    <property type="entry name" value="Notch_NODP_dom"/>
</dbReference>
<dbReference type="SMART" id="SM01339">
    <property type="entry name" value="NODP"/>
    <property type="match status" value="1"/>
</dbReference>
<proteinExistence type="predicted"/>
<evidence type="ECO:0000256" key="4">
    <source>
        <dbReference type="ARBA" id="ARBA00023043"/>
    </source>
</evidence>
<dbReference type="AlphaFoldDB" id="A0AAW0N2I9"/>
<feature type="repeat" description="ANK" evidence="9">
    <location>
        <begin position="546"/>
        <end position="578"/>
    </location>
</feature>
<organism evidence="13 14">
    <name type="scientific">Mugilogobius chulae</name>
    <name type="common">yellowstripe goby</name>
    <dbReference type="NCBI Taxonomy" id="88201"/>
    <lineage>
        <taxon>Eukaryota</taxon>
        <taxon>Metazoa</taxon>
        <taxon>Chordata</taxon>
        <taxon>Craniata</taxon>
        <taxon>Vertebrata</taxon>
        <taxon>Euteleostomi</taxon>
        <taxon>Actinopterygii</taxon>
        <taxon>Neopterygii</taxon>
        <taxon>Teleostei</taxon>
        <taxon>Neoteleostei</taxon>
        <taxon>Acanthomorphata</taxon>
        <taxon>Gobiaria</taxon>
        <taxon>Gobiiformes</taxon>
        <taxon>Gobioidei</taxon>
        <taxon>Gobiidae</taxon>
        <taxon>Gobionellinae</taxon>
        <taxon>Mugilogobius</taxon>
    </lineage>
</organism>
<feature type="compositionally biased region" description="Polar residues" evidence="10">
    <location>
        <begin position="673"/>
        <end position="686"/>
    </location>
</feature>
<comment type="caution">
    <text evidence="13">The sequence shown here is derived from an EMBL/GenBank/DDBJ whole genome shotgun (WGS) entry which is preliminary data.</text>
</comment>
<evidence type="ECO:0000256" key="11">
    <source>
        <dbReference type="SAM" id="Phobius"/>
    </source>
</evidence>
<feature type="compositionally biased region" description="Basic and acidic residues" evidence="10">
    <location>
        <begin position="801"/>
        <end position="810"/>
    </location>
</feature>
<evidence type="ECO:0000313" key="14">
    <source>
        <dbReference type="Proteomes" id="UP001460270"/>
    </source>
</evidence>
<dbReference type="Gene3D" id="4.10.470.20">
    <property type="match status" value="1"/>
</dbReference>
<dbReference type="GO" id="GO:0030154">
    <property type="term" value="P:cell differentiation"/>
    <property type="evidence" value="ECO:0007669"/>
    <property type="project" value="InterPro"/>
</dbReference>
<dbReference type="InterPro" id="IPR035993">
    <property type="entry name" value="Notch-like_dom_sf"/>
</dbReference>
<dbReference type="PROSITE" id="PS50258">
    <property type="entry name" value="LNR"/>
    <property type="match status" value="1"/>
</dbReference>
<feature type="region of interest" description="Disordered" evidence="10">
    <location>
        <begin position="766"/>
        <end position="810"/>
    </location>
</feature>
<feature type="compositionally biased region" description="Basic and acidic residues" evidence="10">
    <location>
        <begin position="407"/>
        <end position="424"/>
    </location>
</feature>
<dbReference type="Pfam" id="PF00066">
    <property type="entry name" value="Notch"/>
    <property type="match status" value="1"/>
</dbReference>
<dbReference type="SUPFAM" id="SSF90193">
    <property type="entry name" value="Notch domain"/>
    <property type="match status" value="1"/>
</dbReference>
<evidence type="ECO:0000256" key="10">
    <source>
        <dbReference type="SAM" id="MobiDB-lite"/>
    </source>
</evidence>
<dbReference type="Proteomes" id="UP001460270">
    <property type="component" value="Unassembled WGS sequence"/>
</dbReference>
<keyword evidence="5 11" id="KW-0472">Membrane</keyword>
<comment type="subcellular location">
    <subcellularLocation>
        <location evidence="8">Endomembrane system</location>
        <topology evidence="8">Single-pass type I membrane protein</topology>
    </subcellularLocation>
</comment>